<feature type="chain" id="PRO_5030557318" description="NADH:ubiquinone oxidoreductase intermediate-associated protein 30 domain-containing protein" evidence="2">
    <location>
        <begin position="25"/>
        <end position="435"/>
    </location>
</feature>
<dbReference type="EMBL" id="HBGN01020348">
    <property type="protein sequence ID" value="CAD9333765.1"/>
    <property type="molecule type" value="Transcribed_RNA"/>
</dbReference>
<dbReference type="GO" id="GO:0010257">
    <property type="term" value="P:NADH dehydrogenase complex assembly"/>
    <property type="evidence" value="ECO:0007669"/>
    <property type="project" value="TreeGrafter"/>
</dbReference>
<sequence>MKNPKCLLWCIMCCLSCSDRYANAFTTIATSFLPRSFSVATTTTTKFVPGVMKDVTMAKKFRENQGKNMQRHATNSFVSEREVSSADSTDLTLTTVFDFDTTTMDTSLDNETATKKIAVESFERIDDAIMGGISTSSLRDVPGETYASWSGVCRTDGGGFCGTRTLPFREPLDVCGSDGLLVDCRLASDNEPERRVWKVTMRTDTSRGEMVYQAAFPLPKRQDEVEDKKWTRVKVPFSDFKLVRGPRVVVGAPALNATGGIYQIGFSLSKFVIGVNTTELEGFRPGYFDLQLRQVGFYADKAATSLGVSIPDTLSKQEVEKKRPILLKVLLPLVKLFFSEKVQRRKSAMRILTQKRGLSRAGAIRYGIRCRAKAHGLLASLFKTASIFATDSFRTVFFTIIRLCLLYPIRVISGTIRFVKKKVLGMDVKELPKME</sequence>
<dbReference type="AlphaFoldDB" id="A0A7S1ZBS4"/>
<feature type="signal peptide" evidence="2">
    <location>
        <begin position="1"/>
        <end position="24"/>
    </location>
</feature>
<accession>A0A7S1ZBS4</accession>
<gene>
    <name evidence="4" type="ORF">DBRI1063_LOCUS12973</name>
</gene>
<name>A0A7S1ZBS4_9STRA</name>
<dbReference type="Pfam" id="PF08547">
    <property type="entry name" value="CIA30"/>
    <property type="match status" value="1"/>
</dbReference>
<organism evidence="4">
    <name type="scientific">Ditylum brightwellii</name>
    <dbReference type="NCBI Taxonomy" id="49249"/>
    <lineage>
        <taxon>Eukaryota</taxon>
        <taxon>Sar</taxon>
        <taxon>Stramenopiles</taxon>
        <taxon>Ochrophyta</taxon>
        <taxon>Bacillariophyta</taxon>
        <taxon>Mediophyceae</taxon>
        <taxon>Lithodesmiophycidae</taxon>
        <taxon>Lithodesmiales</taxon>
        <taxon>Lithodesmiaceae</taxon>
        <taxon>Ditylum</taxon>
    </lineage>
</organism>
<dbReference type="GO" id="GO:0051082">
    <property type="term" value="F:unfolded protein binding"/>
    <property type="evidence" value="ECO:0007669"/>
    <property type="project" value="TreeGrafter"/>
</dbReference>
<keyword evidence="2" id="KW-0732">Signal</keyword>
<dbReference type="InterPro" id="IPR008979">
    <property type="entry name" value="Galactose-bd-like_sf"/>
</dbReference>
<dbReference type="PANTHER" id="PTHR13194:SF19">
    <property type="entry name" value="NAD(P)-BINDING ROSSMANN-FOLD SUPERFAMILY PROTEIN"/>
    <property type="match status" value="1"/>
</dbReference>
<protein>
    <recommendedName>
        <fullName evidence="3">NADH:ubiquinone oxidoreductase intermediate-associated protein 30 domain-containing protein</fullName>
    </recommendedName>
</protein>
<reference evidence="4" key="1">
    <citation type="submission" date="2021-01" db="EMBL/GenBank/DDBJ databases">
        <authorList>
            <person name="Corre E."/>
            <person name="Pelletier E."/>
            <person name="Niang G."/>
            <person name="Scheremetjew M."/>
            <person name="Finn R."/>
            <person name="Kale V."/>
            <person name="Holt S."/>
            <person name="Cochrane G."/>
            <person name="Meng A."/>
            <person name="Brown T."/>
            <person name="Cohen L."/>
        </authorList>
    </citation>
    <scope>NUCLEOTIDE SEQUENCE</scope>
    <source>
        <strain evidence="4">Pop2</strain>
    </source>
</reference>
<feature type="domain" description="NADH:ubiquinone oxidoreductase intermediate-associated protein 30" evidence="3">
    <location>
        <begin position="118"/>
        <end position="291"/>
    </location>
</feature>
<evidence type="ECO:0000313" key="4">
    <source>
        <dbReference type="EMBL" id="CAD9333765.1"/>
    </source>
</evidence>
<proteinExistence type="inferred from homology"/>
<dbReference type="InterPro" id="IPR039131">
    <property type="entry name" value="NDUFAF1"/>
</dbReference>
<comment type="similarity">
    <text evidence="1">Belongs to the CIA30 family.</text>
</comment>
<evidence type="ECO:0000256" key="1">
    <source>
        <dbReference type="ARBA" id="ARBA00007884"/>
    </source>
</evidence>
<dbReference type="PANTHER" id="PTHR13194">
    <property type="entry name" value="COMPLEX I INTERMEDIATE-ASSOCIATED PROTEIN 30"/>
    <property type="match status" value="1"/>
</dbReference>
<evidence type="ECO:0000259" key="3">
    <source>
        <dbReference type="Pfam" id="PF08547"/>
    </source>
</evidence>
<dbReference type="InterPro" id="IPR013857">
    <property type="entry name" value="NADH-UbQ_OxRdtase-assoc_prot30"/>
</dbReference>
<dbReference type="SUPFAM" id="SSF49785">
    <property type="entry name" value="Galactose-binding domain-like"/>
    <property type="match status" value="1"/>
</dbReference>
<evidence type="ECO:0000256" key="2">
    <source>
        <dbReference type="SAM" id="SignalP"/>
    </source>
</evidence>